<evidence type="ECO:0000256" key="2">
    <source>
        <dbReference type="SAM" id="Phobius"/>
    </source>
</evidence>
<organism evidence="3 4">
    <name type="scientific">Microbacterium aurantiacum</name>
    <dbReference type="NCBI Taxonomy" id="162393"/>
    <lineage>
        <taxon>Bacteria</taxon>
        <taxon>Bacillati</taxon>
        <taxon>Actinomycetota</taxon>
        <taxon>Actinomycetes</taxon>
        <taxon>Micrococcales</taxon>
        <taxon>Microbacteriaceae</taxon>
        <taxon>Microbacterium</taxon>
    </lineage>
</organism>
<keyword evidence="2" id="KW-0812">Transmembrane</keyword>
<dbReference type="RefSeq" id="WP_310891810.1">
    <property type="nucleotide sequence ID" value="NZ_BAAAGR010000002.1"/>
</dbReference>
<dbReference type="EMBL" id="JAHWXH010000002">
    <property type="protein sequence ID" value="MDS0246287.1"/>
    <property type="molecule type" value="Genomic_DNA"/>
</dbReference>
<keyword evidence="2" id="KW-1133">Transmembrane helix</keyword>
<gene>
    <name evidence="3" type="ORF">KZC50_11815</name>
</gene>
<feature type="transmembrane region" description="Helical" evidence="2">
    <location>
        <begin position="46"/>
        <end position="65"/>
    </location>
</feature>
<feature type="transmembrane region" description="Helical" evidence="2">
    <location>
        <begin position="98"/>
        <end position="120"/>
    </location>
</feature>
<dbReference type="Pfam" id="PF19700">
    <property type="entry name" value="DUF6198"/>
    <property type="match status" value="1"/>
</dbReference>
<keyword evidence="2" id="KW-0472">Membrane</keyword>
<protein>
    <recommendedName>
        <fullName evidence="5">Membrane protein YczE</fullName>
    </recommendedName>
</protein>
<evidence type="ECO:0000313" key="4">
    <source>
        <dbReference type="Proteomes" id="UP001183582"/>
    </source>
</evidence>
<name>A0AAJ2HEZ5_9MICO</name>
<dbReference type="GeneID" id="301458930"/>
<evidence type="ECO:0000256" key="1">
    <source>
        <dbReference type="SAM" id="MobiDB-lite"/>
    </source>
</evidence>
<comment type="caution">
    <text evidence="3">The sequence shown here is derived from an EMBL/GenBank/DDBJ whole genome shotgun (WGS) entry which is preliminary data.</text>
</comment>
<evidence type="ECO:0008006" key="5">
    <source>
        <dbReference type="Google" id="ProtNLM"/>
    </source>
</evidence>
<dbReference type="Proteomes" id="UP001183582">
    <property type="component" value="Unassembled WGS sequence"/>
</dbReference>
<reference evidence="3 4" key="1">
    <citation type="submission" date="2021-06" db="EMBL/GenBank/DDBJ databases">
        <title>Genome-based taxonomic framework of Microbacterium strains isolated from marine environment, the description of four new species and reclassification of four preexisting species.</title>
        <authorList>
            <person name="Lee S.D."/>
            <person name="Kim S.-M."/>
            <person name="Byeon Y.-S."/>
            <person name="Yang H.L."/>
            <person name="Kim I.S."/>
        </authorList>
    </citation>
    <scope>NUCLEOTIDE SEQUENCE [LARGE SCALE GENOMIC DNA]</scope>
    <source>
        <strain evidence="3 4">KACC 20514</strain>
    </source>
</reference>
<dbReference type="PANTHER" id="PTHR40078:SF1">
    <property type="entry name" value="INTEGRAL MEMBRANE PROTEIN"/>
    <property type="match status" value="1"/>
</dbReference>
<feature type="transmembrane region" description="Helical" evidence="2">
    <location>
        <begin position="167"/>
        <end position="187"/>
    </location>
</feature>
<feature type="transmembrane region" description="Helical" evidence="2">
    <location>
        <begin position="141"/>
        <end position="161"/>
    </location>
</feature>
<evidence type="ECO:0000313" key="3">
    <source>
        <dbReference type="EMBL" id="MDS0246287.1"/>
    </source>
</evidence>
<dbReference type="PANTHER" id="PTHR40078">
    <property type="entry name" value="INTEGRAL MEMBRANE PROTEIN-RELATED"/>
    <property type="match status" value="1"/>
</dbReference>
<accession>A0AAJ2HEZ5</accession>
<dbReference type="InterPro" id="IPR038750">
    <property type="entry name" value="YczE/YyaS-like"/>
</dbReference>
<feature type="region of interest" description="Disordered" evidence="1">
    <location>
        <begin position="210"/>
        <end position="235"/>
    </location>
</feature>
<proteinExistence type="predicted"/>
<dbReference type="AlphaFoldDB" id="A0AAJ2HEZ5"/>
<feature type="transmembrane region" description="Helical" evidence="2">
    <location>
        <begin position="72"/>
        <end position="92"/>
    </location>
</feature>
<sequence>MTVRLVALVAGLVLYGFGCALIVLAGLGVDPWTVLAQGIAVQTGWGIGWVTNLVGLLVLVLWIPLRQRPGVGTIANIALVGTTLQISLGFLPSPTNPVGQAAFLVGGVAVIGLASGIYIGARLGPGPRDGLMTGLNARFGWPLWACRAGVESTVLLIGLVLGGSVGIGTLVFAVTIGPAVHASIALVDRIRSSTRIRLVPARRALSAPRSAANRSLGASSHAARSWRSPSTDTCP</sequence>